<dbReference type="Gene3D" id="1.10.1740.10">
    <property type="match status" value="1"/>
</dbReference>
<dbReference type="AlphaFoldDB" id="A0A3N4PKG8"/>
<dbReference type="InterPro" id="IPR039425">
    <property type="entry name" value="RNA_pol_sigma-70-like"/>
</dbReference>
<organism evidence="7 8">
    <name type="scientific">Chitinophaga lutea</name>
    <dbReference type="NCBI Taxonomy" id="2488634"/>
    <lineage>
        <taxon>Bacteria</taxon>
        <taxon>Pseudomonadati</taxon>
        <taxon>Bacteroidota</taxon>
        <taxon>Chitinophagia</taxon>
        <taxon>Chitinophagales</taxon>
        <taxon>Chitinophagaceae</taxon>
        <taxon>Chitinophaga</taxon>
    </lineage>
</organism>
<dbReference type="CDD" id="cd06171">
    <property type="entry name" value="Sigma70_r4"/>
    <property type="match status" value="1"/>
</dbReference>
<dbReference type="InterPro" id="IPR007627">
    <property type="entry name" value="RNA_pol_sigma70_r2"/>
</dbReference>
<evidence type="ECO:0000256" key="3">
    <source>
        <dbReference type="ARBA" id="ARBA00023082"/>
    </source>
</evidence>
<dbReference type="SUPFAM" id="SSF88659">
    <property type="entry name" value="Sigma3 and sigma4 domains of RNA polymerase sigma factors"/>
    <property type="match status" value="1"/>
</dbReference>
<comment type="caution">
    <text evidence="7">The sequence shown here is derived from an EMBL/GenBank/DDBJ whole genome shotgun (WGS) entry which is preliminary data.</text>
</comment>
<dbReference type="InterPro" id="IPR014284">
    <property type="entry name" value="RNA_pol_sigma-70_dom"/>
</dbReference>
<dbReference type="InterPro" id="IPR036388">
    <property type="entry name" value="WH-like_DNA-bd_sf"/>
</dbReference>
<evidence type="ECO:0000259" key="5">
    <source>
        <dbReference type="Pfam" id="PF04542"/>
    </source>
</evidence>
<dbReference type="Gene3D" id="1.10.10.10">
    <property type="entry name" value="Winged helix-like DNA-binding domain superfamily/Winged helix DNA-binding domain"/>
    <property type="match status" value="1"/>
</dbReference>
<dbReference type="InterPro" id="IPR013324">
    <property type="entry name" value="RNA_pol_sigma_r3/r4-like"/>
</dbReference>
<evidence type="ECO:0000313" key="7">
    <source>
        <dbReference type="EMBL" id="RPE09172.1"/>
    </source>
</evidence>
<dbReference type="GO" id="GO:0003677">
    <property type="term" value="F:DNA binding"/>
    <property type="evidence" value="ECO:0007669"/>
    <property type="project" value="InterPro"/>
</dbReference>
<dbReference type="GO" id="GO:0006352">
    <property type="term" value="P:DNA-templated transcription initiation"/>
    <property type="evidence" value="ECO:0007669"/>
    <property type="project" value="InterPro"/>
</dbReference>
<dbReference type="GO" id="GO:0016987">
    <property type="term" value="F:sigma factor activity"/>
    <property type="evidence" value="ECO:0007669"/>
    <property type="project" value="UniProtKB-KW"/>
</dbReference>
<dbReference type="PANTHER" id="PTHR43133:SF46">
    <property type="entry name" value="RNA POLYMERASE SIGMA-70 FACTOR ECF SUBFAMILY"/>
    <property type="match status" value="1"/>
</dbReference>
<dbReference type="Proteomes" id="UP000278351">
    <property type="component" value="Unassembled WGS sequence"/>
</dbReference>
<comment type="similarity">
    <text evidence="1">Belongs to the sigma-70 factor family. ECF subfamily.</text>
</comment>
<dbReference type="Pfam" id="PF04542">
    <property type="entry name" value="Sigma70_r2"/>
    <property type="match status" value="1"/>
</dbReference>
<name>A0A3N4PKG8_9BACT</name>
<evidence type="ECO:0000259" key="6">
    <source>
        <dbReference type="Pfam" id="PF08281"/>
    </source>
</evidence>
<evidence type="ECO:0000256" key="1">
    <source>
        <dbReference type="ARBA" id="ARBA00010641"/>
    </source>
</evidence>
<proteinExistence type="inferred from homology"/>
<keyword evidence="8" id="KW-1185">Reference proteome</keyword>
<evidence type="ECO:0000313" key="8">
    <source>
        <dbReference type="Proteomes" id="UP000278351"/>
    </source>
</evidence>
<dbReference type="SUPFAM" id="SSF88946">
    <property type="entry name" value="Sigma2 domain of RNA polymerase sigma factors"/>
    <property type="match status" value="1"/>
</dbReference>
<keyword evidence="3" id="KW-0731">Sigma factor</keyword>
<evidence type="ECO:0000256" key="2">
    <source>
        <dbReference type="ARBA" id="ARBA00023015"/>
    </source>
</evidence>
<reference evidence="7 8" key="1">
    <citation type="submission" date="2018-11" db="EMBL/GenBank/DDBJ databases">
        <title>Chitinophaga lutea sp.nov., isolate from arsenic contaminated soil.</title>
        <authorList>
            <person name="Zong Y."/>
        </authorList>
    </citation>
    <scope>NUCLEOTIDE SEQUENCE [LARGE SCALE GENOMIC DNA]</scope>
    <source>
        <strain evidence="7 8">ZY74</strain>
    </source>
</reference>
<dbReference type="Pfam" id="PF08281">
    <property type="entry name" value="Sigma70_r4_2"/>
    <property type="match status" value="1"/>
</dbReference>
<sequence>MALQYLKSVLVAQDAVQDIFEKFWASRTSMQHIENPGGYLYVTARNYLISRLRKKAAECSYNTEAMLHIPERGASPDGLLHIKEVTEAIEKAVQALPAQQKKVFQLSRKEEMPLKEIAAQMNISYATAREYMSLALKSIRKYLAAHLHELPAIIALFIL</sequence>
<feature type="domain" description="RNA polymerase sigma-70 region 2" evidence="5">
    <location>
        <begin position="2"/>
        <end position="56"/>
    </location>
</feature>
<dbReference type="EMBL" id="RPDH01000002">
    <property type="protein sequence ID" value="RPE09172.1"/>
    <property type="molecule type" value="Genomic_DNA"/>
</dbReference>
<gene>
    <name evidence="7" type="ORF">EGT74_19385</name>
</gene>
<dbReference type="InterPro" id="IPR013325">
    <property type="entry name" value="RNA_pol_sigma_r2"/>
</dbReference>
<keyword evidence="2" id="KW-0805">Transcription regulation</keyword>
<accession>A0A3N4PKG8</accession>
<dbReference type="InterPro" id="IPR013249">
    <property type="entry name" value="RNA_pol_sigma70_r4_t2"/>
</dbReference>
<dbReference type="PANTHER" id="PTHR43133">
    <property type="entry name" value="RNA POLYMERASE ECF-TYPE SIGMA FACTO"/>
    <property type="match status" value="1"/>
</dbReference>
<dbReference type="NCBIfam" id="TIGR02937">
    <property type="entry name" value="sigma70-ECF"/>
    <property type="match status" value="1"/>
</dbReference>
<keyword evidence="4" id="KW-0804">Transcription</keyword>
<evidence type="ECO:0000256" key="4">
    <source>
        <dbReference type="ARBA" id="ARBA00023163"/>
    </source>
</evidence>
<protein>
    <submittedName>
        <fullName evidence="7">Sigma-70 family RNA polymerase sigma factor</fullName>
    </submittedName>
</protein>
<feature type="domain" description="RNA polymerase sigma factor 70 region 4 type 2" evidence="6">
    <location>
        <begin position="87"/>
        <end position="138"/>
    </location>
</feature>